<dbReference type="InterPro" id="IPR046664">
    <property type="entry name" value="DUF6773"/>
</dbReference>
<gene>
    <name evidence="2" type="ORF">BkAM31D_06315</name>
</gene>
<dbReference type="Pfam" id="PF20563">
    <property type="entry name" value="DUF6773"/>
    <property type="match status" value="1"/>
</dbReference>
<feature type="transmembrane region" description="Helical" evidence="1">
    <location>
        <begin position="25"/>
        <end position="44"/>
    </location>
</feature>
<dbReference type="KEGG" id="bkw:BkAM31D_06315"/>
<accession>A0A1X9MGD6</accession>
<name>A0A1X9MGD6_9BACI</name>
<proteinExistence type="predicted"/>
<dbReference type="STRING" id="199441.BkAM31D_06315"/>
<keyword evidence="1" id="KW-0812">Transmembrane</keyword>
<feature type="transmembrane region" description="Helical" evidence="1">
    <location>
        <begin position="123"/>
        <end position="153"/>
    </location>
</feature>
<reference evidence="2 3" key="1">
    <citation type="submission" date="2017-04" db="EMBL/GenBank/DDBJ databases">
        <title>Bacillus krulwichiae AM31D Genome sequencing and assembly.</title>
        <authorList>
            <person name="Krulwich T.A."/>
            <person name="Anastor L."/>
            <person name="Ehrlich R."/>
            <person name="Ehrlich G.D."/>
            <person name="Janto B."/>
        </authorList>
    </citation>
    <scope>NUCLEOTIDE SEQUENCE [LARGE SCALE GENOMIC DNA]</scope>
    <source>
        <strain evidence="2 3">AM31D</strain>
    </source>
</reference>
<protein>
    <recommendedName>
        <fullName evidence="4">DUF3278 domain-containing protein</fullName>
    </recommendedName>
</protein>
<evidence type="ECO:0008006" key="4">
    <source>
        <dbReference type="Google" id="ProtNLM"/>
    </source>
</evidence>
<organism evidence="2 3">
    <name type="scientific">Halalkalibacter krulwichiae</name>
    <dbReference type="NCBI Taxonomy" id="199441"/>
    <lineage>
        <taxon>Bacteria</taxon>
        <taxon>Bacillati</taxon>
        <taxon>Bacillota</taxon>
        <taxon>Bacilli</taxon>
        <taxon>Bacillales</taxon>
        <taxon>Bacillaceae</taxon>
        <taxon>Halalkalibacter</taxon>
    </lineage>
</organism>
<dbReference type="AlphaFoldDB" id="A0A1X9MGD6"/>
<dbReference type="Proteomes" id="UP000193006">
    <property type="component" value="Chromosome"/>
</dbReference>
<dbReference type="RefSeq" id="WP_066154055.1">
    <property type="nucleotide sequence ID" value="NZ_CP020814.1"/>
</dbReference>
<keyword evidence="1" id="KW-0472">Membrane</keyword>
<dbReference type="EMBL" id="CP020814">
    <property type="protein sequence ID" value="ARK29502.1"/>
    <property type="molecule type" value="Genomic_DNA"/>
</dbReference>
<evidence type="ECO:0000256" key="1">
    <source>
        <dbReference type="SAM" id="Phobius"/>
    </source>
</evidence>
<keyword evidence="3" id="KW-1185">Reference proteome</keyword>
<evidence type="ECO:0000313" key="2">
    <source>
        <dbReference type="EMBL" id="ARK29502.1"/>
    </source>
</evidence>
<evidence type="ECO:0000313" key="3">
    <source>
        <dbReference type="Proteomes" id="UP000193006"/>
    </source>
</evidence>
<keyword evidence="1" id="KW-1133">Transmembrane helix</keyword>
<feature type="transmembrane region" description="Helical" evidence="1">
    <location>
        <begin position="94"/>
        <end position="111"/>
    </location>
</feature>
<feature type="transmembrane region" description="Helical" evidence="1">
    <location>
        <begin position="50"/>
        <end position="67"/>
    </location>
</feature>
<sequence>MNIFRKNKIQDERIIHSRNQIYKEVYYLVMAICILSVALKYGIYGPNVELVITELAILILAGIYYTVRTVQLGIYADEVELHDRSNKWSMKSKSFLLSFGFGVAISLYFGVRSSILYGDESTHIWFFLSVFVASLMIYVPILLLLFFGGHAFFEKWSKNRQKSDSQ</sequence>